<feature type="chain" id="PRO_5041333995" evidence="1">
    <location>
        <begin position="20"/>
        <end position="312"/>
    </location>
</feature>
<evidence type="ECO:0000313" key="4">
    <source>
        <dbReference type="Proteomes" id="UP001174934"/>
    </source>
</evidence>
<dbReference type="Proteomes" id="UP001174934">
    <property type="component" value="Unassembled WGS sequence"/>
</dbReference>
<feature type="signal peptide" evidence="1">
    <location>
        <begin position="1"/>
        <end position="19"/>
    </location>
</feature>
<feature type="domain" description="GH16" evidence="2">
    <location>
        <begin position="23"/>
        <end position="312"/>
    </location>
</feature>
<evidence type="ECO:0000313" key="3">
    <source>
        <dbReference type="EMBL" id="KAK0628373.1"/>
    </source>
</evidence>
<keyword evidence="4" id="KW-1185">Reference proteome</keyword>
<keyword evidence="1" id="KW-0732">Signal</keyword>
<evidence type="ECO:0000259" key="2">
    <source>
        <dbReference type="PROSITE" id="PS51762"/>
    </source>
</evidence>
<dbReference type="Pfam" id="PF26113">
    <property type="entry name" value="GH16_XgeA"/>
    <property type="match status" value="1"/>
</dbReference>
<accession>A0AA40C8R1</accession>
<dbReference type="AlphaFoldDB" id="A0AA40C8R1"/>
<dbReference type="PANTHER" id="PTHR10963">
    <property type="entry name" value="GLYCOSYL HYDROLASE-RELATED"/>
    <property type="match status" value="1"/>
</dbReference>
<dbReference type="GO" id="GO:0005975">
    <property type="term" value="P:carbohydrate metabolic process"/>
    <property type="evidence" value="ECO:0007669"/>
    <property type="project" value="InterPro"/>
</dbReference>
<organism evidence="3 4">
    <name type="scientific">Bombardia bombarda</name>
    <dbReference type="NCBI Taxonomy" id="252184"/>
    <lineage>
        <taxon>Eukaryota</taxon>
        <taxon>Fungi</taxon>
        <taxon>Dikarya</taxon>
        <taxon>Ascomycota</taxon>
        <taxon>Pezizomycotina</taxon>
        <taxon>Sordariomycetes</taxon>
        <taxon>Sordariomycetidae</taxon>
        <taxon>Sordariales</taxon>
        <taxon>Lasiosphaeriaceae</taxon>
        <taxon>Bombardia</taxon>
    </lineage>
</organism>
<dbReference type="PROSITE" id="PS51762">
    <property type="entry name" value="GH16_2"/>
    <property type="match status" value="1"/>
</dbReference>
<dbReference type="InterPro" id="IPR000757">
    <property type="entry name" value="Beta-glucanase-like"/>
</dbReference>
<dbReference type="SUPFAM" id="SSF49899">
    <property type="entry name" value="Concanavalin A-like lectins/glucanases"/>
    <property type="match status" value="1"/>
</dbReference>
<reference evidence="3" key="1">
    <citation type="submission" date="2023-06" db="EMBL/GenBank/DDBJ databases">
        <title>Genome-scale phylogeny and comparative genomics of the fungal order Sordariales.</title>
        <authorList>
            <consortium name="Lawrence Berkeley National Laboratory"/>
            <person name="Hensen N."/>
            <person name="Bonometti L."/>
            <person name="Westerberg I."/>
            <person name="Brannstrom I.O."/>
            <person name="Guillou S."/>
            <person name="Cros-Aarteil S."/>
            <person name="Calhoun S."/>
            <person name="Haridas S."/>
            <person name="Kuo A."/>
            <person name="Mondo S."/>
            <person name="Pangilinan J."/>
            <person name="Riley R."/>
            <person name="LaButti K."/>
            <person name="Andreopoulos B."/>
            <person name="Lipzen A."/>
            <person name="Chen C."/>
            <person name="Yanf M."/>
            <person name="Daum C."/>
            <person name="Ng V."/>
            <person name="Clum A."/>
            <person name="Steindorff A."/>
            <person name="Ohm R."/>
            <person name="Martin F."/>
            <person name="Silar P."/>
            <person name="Natvig D."/>
            <person name="Lalanne C."/>
            <person name="Gautier V."/>
            <person name="Ament-velasquez S.L."/>
            <person name="Kruys A."/>
            <person name="Hutchinson M.I."/>
            <person name="Powell A.J."/>
            <person name="Barry K."/>
            <person name="Miller A.N."/>
            <person name="Grigoriev I.V."/>
            <person name="Debuchy R."/>
            <person name="Gladieux P."/>
            <person name="Thoren M.H."/>
            <person name="Johannesson H."/>
        </authorList>
    </citation>
    <scope>NUCLEOTIDE SEQUENCE</scope>
    <source>
        <strain evidence="3">SMH3391-2</strain>
    </source>
</reference>
<protein>
    <submittedName>
        <fullName evidence="3">Concanavalin A-like lectin/glucanase domain-containing protein</fullName>
    </submittedName>
</protein>
<gene>
    <name evidence="3" type="ORF">B0T17DRAFT_490702</name>
</gene>
<dbReference type="PANTHER" id="PTHR10963:SF60">
    <property type="entry name" value="GRAM-NEGATIVE BACTERIA-BINDING PROTEIN 1-RELATED"/>
    <property type="match status" value="1"/>
</dbReference>
<comment type="caution">
    <text evidence="3">The sequence shown here is derived from an EMBL/GenBank/DDBJ whole genome shotgun (WGS) entry which is preliminary data.</text>
</comment>
<evidence type="ECO:0000256" key="1">
    <source>
        <dbReference type="SAM" id="SignalP"/>
    </source>
</evidence>
<dbReference type="GO" id="GO:0004553">
    <property type="term" value="F:hydrolase activity, hydrolyzing O-glycosyl compounds"/>
    <property type="evidence" value="ECO:0007669"/>
    <property type="project" value="InterPro"/>
</dbReference>
<name>A0AA40C8R1_9PEZI</name>
<proteinExistence type="predicted"/>
<dbReference type="InterPro" id="IPR050546">
    <property type="entry name" value="Glycosyl_Hydrlase_16"/>
</dbReference>
<dbReference type="EMBL" id="JAULSR010000002">
    <property type="protein sequence ID" value="KAK0628373.1"/>
    <property type="molecule type" value="Genomic_DNA"/>
</dbReference>
<dbReference type="InterPro" id="IPR013320">
    <property type="entry name" value="ConA-like_dom_sf"/>
</dbReference>
<sequence>MGGFLLSLLVTALINEATTKPILTQRFVSIPAGFSRTLFHDDFSALAAGSQPSSSKWTIQTGTSYPGGPANWGTREVQTYTNSRDNLIITPSGTLRITPIYSNGRWTSARIESTAANDFACPANGKLRVEASLKFSPASAATQMGLWPSFWSLGSDFRGRYDQWPAAGEVDIGESINGAASVWQTLHCGTAPGGPCNEFEGIGTMTPLSRGEFHTIAVEIDRAAGGGDWRGERLTWFVDGRQTASVDGWRVNDERAWTAVTRRPKFLILNLAVGGDFPNNVWNDARVGTPNSQTRGGVEAALEVRYVAVFST</sequence>
<dbReference type="CDD" id="cd02182">
    <property type="entry name" value="GH16_Strep_laminarinase_like"/>
    <property type="match status" value="1"/>
</dbReference>
<dbReference type="Gene3D" id="2.60.120.200">
    <property type="match status" value="1"/>
</dbReference>